<keyword evidence="16" id="KW-1185">Reference proteome</keyword>
<accession>A0A1H9M3P7</accession>
<evidence type="ECO:0000256" key="3">
    <source>
        <dbReference type="ARBA" id="ARBA00012328"/>
    </source>
</evidence>
<organism evidence="15 16">
    <name type="scientific">Gracilibacillus ureilyticus</name>
    <dbReference type="NCBI Taxonomy" id="531814"/>
    <lineage>
        <taxon>Bacteria</taxon>
        <taxon>Bacillati</taxon>
        <taxon>Bacillota</taxon>
        <taxon>Bacilli</taxon>
        <taxon>Bacillales</taxon>
        <taxon>Bacillaceae</taxon>
        <taxon>Gracilibacillus</taxon>
    </lineage>
</organism>
<feature type="domain" description="Ribosomal RNA small subunit methyltransferase E PUA-like" evidence="14">
    <location>
        <begin position="18"/>
        <end position="64"/>
    </location>
</feature>
<keyword evidence="9 12" id="KW-0949">S-adenosyl-L-methionine</keyword>
<feature type="domain" description="Ribosomal RNA small subunit methyltransferase E methyltransferase" evidence="13">
    <location>
        <begin position="73"/>
        <end position="242"/>
    </location>
</feature>
<keyword evidence="8 12" id="KW-0808">Transferase</keyword>
<dbReference type="SUPFAM" id="SSF88697">
    <property type="entry name" value="PUA domain-like"/>
    <property type="match status" value="1"/>
</dbReference>
<evidence type="ECO:0000256" key="6">
    <source>
        <dbReference type="ARBA" id="ARBA00022552"/>
    </source>
</evidence>
<dbReference type="Pfam" id="PF04452">
    <property type="entry name" value="Methyltrans_RNA"/>
    <property type="match status" value="1"/>
</dbReference>
<evidence type="ECO:0000313" key="15">
    <source>
        <dbReference type="EMBL" id="SER18139.1"/>
    </source>
</evidence>
<keyword evidence="7 12" id="KW-0489">Methyltransferase</keyword>
<dbReference type="OrthoDB" id="9815641at2"/>
<dbReference type="PANTHER" id="PTHR30027:SF3">
    <property type="entry name" value="16S RRNA (URACIL(1498)-N(3))-METHYLTRANSFERASE"/>
    <property type="match status" value="1"/>
</dbReference>
<dbReference type="RefSeq" id="WP_089738664.1">
    <property type="nucleotide sequence ID" value="NZ_FOGL01000001.1"/>
</dbReference>
<dbReference type="Proteomes" id="UP000199687">
    <property type="component" value="Unassembled WGS sequence"/>
</dbReference>
<dbReference type="InterPro" id="IPR046887">
    <property type="entry name" value="RsmE_PUA-like"/>
</dbReference>
<evidence type="ECO:0000256" key="8">
    <source>
        <dbReference type="ARBA" id="ARBA00022679"/>
    </source>
</evidence>
<keyword evidence="6 12" id="KW-0698">rRNA processing</keyword>
<reference evidence="15 16" key="1">
    <citation type="submission" date="2016-10" db="EMBL/GenBank/DDBJ databases">
        <authorList>
            <person name="de Groot N.N."/>
        </authorList>
    </citation>
    <scope>NUCLEOTIDE SEQUENCE [LARGE SCALE GENOMIC DNA]</scope>
    <source>
        <strain evidence="15 16">CGMCC 1.7727</strain>
    </source>
</reference>
<comment type="similarity">
    <text evidence="2 12">Belongs to the RNA methyltransferase RsmE family.</text>
</comment>
<dbReference type="Gene3D" id="3.40.1280.10">
    <property type="match status" value="1"/>
</dbReference>
<dbReference type="AlphaFoldDB" id="A0A1H9M3P7"/>
<dbReference type="InterPro" id="IPR006700">
    <property type="entry name" value="RsmE"/>
</dbReference>
<evidence type="ECO:0000256" key="12">
    <source>
        <dbReference type="PIRNR" id="PIRNR015601"/>
    </source>
</evidence>
<gene>
    <name evidence="15" type="ORF">SAMN04487944_101532</name>
</gene>
<evidence type="ECO:0000256" key="7">
    <source>
        <dbReference type="ARBA" id="ARBA00022603"/>
    </source>
</evidence>
<dbReference type="GO" id="GO:0005737">
    <property type="term" value="C:cytoplasm"/>
    <property type="evidence" value="ECO:0007669"/>
    <property type="project" value="UniProtKB-SubCell"/>
</dbReference>
<dbReference type="Pfam" id="PF20260">
    <property type="entry name" value="PUA_4"/>
    <property type="match status" value="1"/>
</dbReference>
<evidence type="ECO:0000256" key="1">
    <source>
        <dbReference type="ARBA" id="ARBA00004496"/>
    </source>
</evidence>
<evidence type="ECO:0000256" key="5">
    <source>
        <dbReference type="ARBA" id="ARBA00022490"/>
    </source>
</evidence>
<dbReference type="Gene3D" id="2.40.240.20">
    <property type="entry name" value="Hypothetical PUA domain-like, domain 1"/>
    <property type="match status" value="1"/>
</dbReference>
<dbReference type="GO" id="GO:0070042">
    <property type="term" value="F:rRNA (uridine-N3-)-methyltransferase activity"/>
    <property type="evidence" value="ECO:0007669"/>
    <property type="project" value="TreeGrafter"/>
</dbReference>
<evidence type="ECO:0000256" key="4">
    <source>
        <dbReference type="ARBA" id="ARBA00013673"/>
    </source>
</evidence>
<evidence type="ECO:0000256" key="2">
    <source>
        <dbReference type="ARBA" id="ARBA00005528"/>
    </source>
</evidence>
<dbReference type="NCBIfam" id="NF008691">
    <property type="entry name" value="PRK11713.1-4"/>
    <property type="match status" value="1"/>
</dbReference>
<dbReference type="CDD" id="cd18084">
    <property type="entry name" value="RsmE-like"/>
    <property type="match status" value="1"/>
</dbReference>
<dbReference type="InterPro" id="IPR029028">
    <property type="entry name" value="Alpha/beta_knot_MTases"/>
</dbReference>
<comment type="subcellular location">
    <subcellularLocation>
        <location evidence="1 12">Cytoplasm</location>
    </subcellularLocation>
</comment>
<sequence length="250" mass="28590">MQRYFIEEGNWHGDQLVITGDDFHHIVNVMRMDAGEEILCNHPNGNVAHCTILNVEDGQVTAEVAEWLDSKTESPISVTIAQGLPKGDKWEFILQKSTELGASRIITYQAERSVVKWDAKKVNKKIGRWEKIVKEASEQAHRNQIPSVDGVLSFSALLEESQTYDWKFFAYEEEARDQKSNKLHDYFSQIREGDRVFFCIGPEGGFSEKEAGQLKAASFHPVRLGPRILRTETAPLYVLSSLSYYFEEMR</sequence>
<comment type="catalytic activity">
    <reaction evidence="11 12">
        <text>uridine(1498) in 16S rRNA + S-adenosyl-L-methionine = N(3)-methyluridine(1498) in 16S rRNA + S-adenosyl-L-homocysteine + H(+)</text>
        <dbReference type="Rhea" id="RHEA:42920"/>
        <dbReference type="Rhea" id="RHEA-COMP:10283"/>
        <dbReference type="Rhea" id="RHEA-COMP:10284"/>
        <dbReference type="ChEBI" id="CHEBI:15378"/>
        <dbReference type="ChEBI" id="CHEBI:57856"/>
        <dbReference type="ChEBI" id="CHEBI:59789"/>
        <dbReference type="ChEBI" id="CHEBI:65315"/>
        <dbReference type="ChEBI" id="CHEBI:74502"/>
        <dbReference type="EC" id="2.1.1.193"/>
    </reaction>
</comment>
<evidence type="ECO:0000313" key="16">
    <source>
        <dbReference type="Proteomes" id="UP000199687"/>
    </source>
</evidence>
<dbReference type="NCBIfam" id="NF008692">
    <property type="entry name" value="PRK11713.1-5"/>
    <property type="match status" value="1"/>
</dbReference>
<keyword evidence="5 12" id="KW-0963">Cytoplasm</keyword>
<dbReference type="InterPro" id="IPR046886">
    <property type="entry name" value="RsmE_MTase_dom"/>
</dbReference>
<dbReference type="GO" id="GO:0070475">
    <property type="term" value="P:rRNA base methylation"/>
    <property type="evidence" value="ECO:0007669"/>
    <property type="project" value="TreeGrafter"/>
</dbReference>
<evidence type="ECO:0000256" key="11">
    <source>
        <dbReference type="ARBA" id="ARBA00047944"/>
    </source>
</evidence>
<dbReference type="EMBL" id="FOGL01000001">
    <property type="protein sequence ID" value="SER18139.1"/>
    <property type="molecule type" value="Genomic_DNA"/>
</dbReference>
<dbReference type="PANTHER" id="PTHR30027">
    <property type="entry name" value="RIBOSOMAL RNA SMALL SUBUNIT METHYLTRANSFERASE E"/>
    <property type="match status" value="1"/>
</dbReference>
<dbReference type="STRING" id="531814.SAMN04487944_101532"/>
<dbReference type="EC" id="2.1.1.193" evidence="3 12"/>
<dbReference type="InterPro" id="IPR015947">
    <property type="entry name" value="PUA-like_sf"/>
</dbReference>
<dbReference type="SUPFAM" id="SSF75217">
    <property type="entry name" value="alpha/beta knot"/>
    <property type="match status" value="1"/>
</dbReference>
<proteinExistence type="inferred from homology"/>
<dbReference type="NCBIfam" id="TIGR00046">
    <property type="entry name" value="RsmE family RNA methyltransferase"/>
    <property type="match status" value="1"/>
</dbReference>
<comment type="function">
    <text evidence="10 12">Specifically methylates the N3 position of the uracil ring of uridine 1498 (m3U1498) in 16S rRNA. Acts on the fully assembled 30S ribosomal subunit.</text>
</comment>
<evidence type="ECO:0000256" key="9">
    <source>
        <dbReference type="ARBA" id="ARBA00022691"/>
    </source>
</evidence>
<dbReference type="InterPro" id="IPR029026">
    <property type="entry name" value="tRNA_m1G_MTases_N"/>
</dbReference>
<name>A0A1H9M3P7_9BACI</name>
<evidence type="ECO:0000259" key="14">
    <source>
        <dbReference type="Pfam" id="PF20260"/>
    </source>
</evidence>
<dbReference type="PIRSF" id="PIRSF015601">
    <property type="entry name" value="MTase_slr0722"/>
    <property type="match status" value="1"/>
</dbReference>
<evidence type="ECO:0000259" key="13">
    <source>
        <dbReference type="Pfam" id="PF04452"/>
    </source>
</evidence>
<protein>
    <recommendedName>
        <fullName evidence="4 12">Ribosomal RNA small subunit methyltransferase E</fullName>
        <ecNumber evidence="3 12">2.1.1.193</ecNumber>
    </recommendedName>
</protein>
<evidence type="ECO:0000256" key="10">
    <source>
        <dbReference type="ARBA" id="ARBA00025699"/>
    </source>
</evidence>